<feature type="domain" description="23S rRNA (guanine(745)-N(1))-methyltransferase N-terminal" evidence="4">
    <location>
        <begin position="9"/>
        <end position="50"/>
    </location>
</feature>
<keyword evidence="2" id="KW-0949">S-adenosyl-L-methionine</keyword>
<feature type="binding site" evidence="2">
    <location>
        <begin position="102"/>
        <end position="103"/>
    </location>
    <ligand>
        <name>S-adenosyl-L-methionine</name>
        <dbReference type="ChEBI" id="CHEBI:59789"/>
    </ligand>
</feature>
<feature type="binding site" evidence="1">
    <location>
        <position position="26"/>
    </location>
    <ligand>
        <name>Zn(2+)</name>
        <dbReference type="ChEBI" id="CHEBI:29105"/>
    </ligand>
</feature>
<dbReference type="InterPro" id="IPR016718">
    <property type="entry name" value="rRNA_m1G-MeTrfase_A_prd"/>
</dbReference>
<evidence type="ECO:0000256" key="1">
    <source>
        <dbReference type="PIRSR" id="PIRSR018249-1"/>
    </source>
</evidence>
<dbReference type="Pfam" id="PF21302">
    <property type="entry name" value="Zn_ribbon_RlmA"/>
    <property type="match status" value="1"/>
</dbReference>
<dbReference type="InterPro" id="IPR048647">
    <property type="entry name" value="RlmA_N"/>
</dbReference>
<evidence type="ECO:0000313" key="5">
    <source>
        <dbReference type="EMBL" id="MCM2679445.1"/>
    </source>
</evidence>
<dbReference type="InterPro" id="IPR029063">
    <property type="entry name" value="SAM-dependent_MTases_sf"/>
</dbReference>
<dbReference type="RefSeq" id="WP_251260812.1">
    <property type="nucleotide sequence ID" value="NZ_JAMQGP010000002.1"/>
</dbReference>
<sequence>MMMNTKGITCPLDGTLLIAEQGRLVCPNGHSFDLARQGYCHLLPVQEKRSADPGDSKAMVNARSDFLDAGLYQPIAELMIEQLVHNIAALDQVVIADAGCGEGYYLNALSQHLSKMEQSARLIGFDISKWAVARACRRNRDITWLVASNRNPPIAPDYIDTMLCMFGFPQYPAFAKCIKPGGYLLMLDGGPAHLIELREHIYEQVNDTKPFNAEPALSAGFERVSETRLTVPKVEIPQHLLASLLLMTPHFFRASEAAKEALLALPRISVTIDVECRVYQLKAPD</sequence>
<keyword evidence="5" id="KW-0489">Methyltransferase</keyword>
<protein>
    <submittedName>
        <fullName evidence="5">Methyltransferase domain-containing protein</fullName>
    </submittedName>
</protein>
<dbReference type="GO" id="GO:0032259">
    <property type="term" value="P:methylation"/>
    <property type="evidence" value="ECO:0007669"/>
    <property type="project" value="UniProtKB-KW"/>
</dbReference>
<name>A0AA41W635_9GAMM</name>
<evidence type="ECO:0000259" key="4">
    <source>
        <dbReference type="Pfam" id="PF21302"/>
    </source>
</evidence>
<dbReference type="InterPro" id="IPR041698">
    <property type="entry name" value="Methyltransf_25"/>
</dbReference>
<feature type="binding site" evidence="1">
    <location>
        <position position="30"/>
    </location>
    <ligand>
        <name>Zn(2+)</name>
        <dbReference type="ChEBI" id="CHEBI:29105"/>
    </ligand>
</feature>
<organism evidence="5 6">
    <name type="scientific">Echinimonas agarilytica</name>
    <dbReference type="NCBI Taxonomy" id="1215918"/>
    <lineage>
        <taxon>Bacteria</taxon>
        <taxon>Pseudomonadati</taxon>
        <taxon>Pseudomonadota</taxon>
        <taxon>Gammaproteobacteria</taxon>
        <taxon>Alteromonadales</taxon>
        <taxon>Echinimonadaceae</taxon>
        <taxon>Echinimonas</taxon>
    </lineage>
</organism>
<dbReference type="Gene3D" id="3.40.50.150">
    <property type="entry name" value="Vaccinia Virus protein VP39"/>
    <property type="match status" value="1"/>
</dbReference>
<dbReference type="AlphaFoldDB" id="A0AA41W635"/>
<keyword evidence="1" id="KW-0479">Metal-binding</keyword>
<dbReference type="GO" id="GO:0008168">
    <property type="term" value="F:methyltransferase activity"/>
    <property type="evidence" value="ECO:0007669"/>
    <property type="project" value="UniProtKB-KW"/>
</dbReference>
<dbReference type="CDD" id="cd02440">
    <property type="entry name" value="AdoMet_MTases"/>
    <property type="match status" value="1"/>
</dbReference>
<feature type="binding site" evidence="2">
    <location>
        <position position="72"/>
    </location>
    <ligand>
        <name>S-adenosyl-L-methionine</name>
        <dbReference type="ChEBI" id="CHEBI:59789"/>
    </ligand>
</feature>
<feature type="domain" description="Methyltransferase" evidence="3">
    <location>
        <begin position="95"/>
        <end position="169"/>
    </location>
</feature>
<keyword evidence="1" id="KW-0862">Zinc</keyword>
<comment type="caution">
    <text evidence="5">The sequence shown here is derived from an EMBL/GenBank/DDBJ whole genome shotgun (WGS) entry which is preliminary data.</text>
</comment>
<dbReference type="EMBL" id="JAMQGP010000002">
    <property type="protein sequence ID" value="MCM2679445.1"/>
    <property type="molecule type" value="Genomic_DNA"/>
</dbReference>
<dbReference type="SUPFAM" id="SSF53335">
    <property type="entry name" value="S-adenosyl-L-methionine-dependent methyltransferases"/>
    <property type="match status" value="1"/>
</dbReference>
<evidence type="ECO:0000313" key="6">
    <source>
        <dbReference type="Proteomes" id="UP001165393"/>
    </source>
</evidence>
<dbReference type="Pfam" id="PF13649">
    <property type="entry name" value="Methyltransf_25"/>
    <property type="match status" value="1"/>
</dbReference>
<dbReference type="PIRSF" id="PIRSF018249">
    <property type="entry name" value="MyrA_prd"/>
    <property type="match status" value="1"/>
</dbReference>
<reference evidence="5 6" key="1">
    <citation type="journal article" date="2013" name="Antonie Van Leeuwenhoek">
        <title>Echinimonas agarilytica gen. nov., sp. nov., a new gammaproteobacterium isolated from the sea urchin Strongylocentrotus intermedius.</title>
        <authorList>
            <person name="Nedashkovskaya O.I."/>
            <person name="Stenkova A.M."/>
            <person name="Zhukova N.V."/>
            <person name="Van Trappen S."/>
            <person name="Lee J.S."/>
            <person name="Kim S.B."/>
        </authorList>
    </citation>
    <scope>NUCLEOTIDE SEQUENCE [LARGE SCALE GENOMIC DNA]</scope>
    <source>
        <strain evidence="5 6">KMM 6351</strain>
    </source>
</reference>
<dbReference type="Proteomes" id="UP001165393">
    <property type="component" value="Unassembled WGS sequence"/>
</dbReference>
<accession>A0AA41W635</accession>
<evidence type="ECO:0000259" key="3">
    <source>
        <dbReference type="Pfam" id="PF13649"/>
    </source>
</evidence>
<keyword evidence="6" id="KW-1185">Reference proteome</keyword>
<keyword evidence="5" id="KW-0808">Transferase</keyword>
<evidence type="ECO:0000256" key="2">
    <source>
        <dbReference type="PIRSR" id="PIRSR018249-2"/>
    </source>
</evidence>
<feature type="binding site" evidence="2">
    <location>
        <position position="193"/>
    </location>
    <ligand>
        <name>S-adenosyl-L-methionine</name>
        <dbReference type="ChEBI" id="CHEBI:59789"/>
    </ligand>
</feature>
<dbReference type="GO" id="GO:0046872">
    <property type="term" value="F:metal ion binding"/>
    <property type="evidence" value="ECO:0007669"/>
    <property type="project" value="UniProtKB-KW"/>
</dbReference>
<proteinExistence type="predicted"/>
<gene>
    <name evidence="5" type="ORF">NAF29_07140</name>
</gene>